<gene>
    <name evidence="2" type="ORF">GMBLW1_47900</name>
</gene>
<dbReference type="KEGG" id="tim:GMBLW1_47900"/>
<dbReference type="AlphaFoldDB" id="A0A6C2YTF6"/>
<feature type="transmembrane region" description="Helical" evidence="1">
    <location>
        <begin position="9"/>
        <end position="30"/>
    </location>
</feature>
<evidence type="ECO:0000313" key="3">
    <source>
        <dbReference type="Proteomes" id="UP000464378"/>
    </source>
</evidence>
<name>A0A6C2YTF6_9BACT</name>
<accession>A0A6C2YTF6</accession>
<keyword evidence="3" id="KW-1185">Reference proteome</keyword>
<evidence type="ECO:0000256" key="1">
    <source>
        <dbReference type="SAM" id="Phobius"/>
    </source>
</evidence>
<protein>
    <submittedName>
        <fullName evidence="2">Uncharacterized protein</fullName>
    </submittedName>
</protein>
<keyword evidence="1" id="KW-1133">Transmembrane helix</keyword>
<dbReference type="InParanoid" id="A0A6C2YTF6"/>
<keyword evidence="1" id="KW-0812">Transmembrane</keyword>
<proteinExistence type="predicted"/>
<organism evidence="2">
    <name type="scientific">Tuwongella immobilis</name>
    <dbReference type="NCBI Taxonomy" id="692036"/>
    <lineage>
        <taxon>Bacteria</taxon>
        <taxon>Pseudomonadati</taxon>
        <taxon>Planctomycetota</taxon>
        <taxon>Planctomycetia</taxon>
        <taxon>Gemmatales</taxon>
        <taxon>Gemmataceae</taxon>
        <taxon>Tuwongella</taxon>
    </lineage>
</organism>
<reference evidence="2" key="1">
    <citation type="submission" date="2019-04" db="EMBL/GenBank/DDBJ databases">
        <authorList>
            <consortium name="Science for Life Laboratories"/>
        </authorList>
    </citation>
    <scope>NUCLEOTIDE SEQUENCE</scope>
    <source>
        <strain evidence="2">MBLW1</strain>
    </source>
</reference>
<dbReference type="EMBL" id="LR586016">
    <property type="protein sequence ID" value="VIP04403.1"/>
    <property type="molecule type" value="Genomic_DNA"/>
</dbReference>
<keyword evidence="1" id="KW-0472">Membrane</keyword>
<evidence type="ECO:0000313" key="2">
    <source>
        <dbReference type="EMBL" id="VIP04403.1"/>
    </source>
</evidence>
<dbReference type="Proteomes" id="UP000464378">
    <property type="component" value="Chromosome"/>
</dbReference>
<dbReference type="EMBL" id="LR593887">
    <property type="protein sequence ID" value="VTS06168.1"/>
    <property type="molecule type" value="Genomic_DNA"/>
</dbReference>
<dbReference type="RefSeq" id="WP_162659491.1">
    <property type="nucleotide sequence ID" value="NZ_LR593887.1"/>
</dbReference>
<sequence>MQSARERVLAFLLLMAIFLIGGGFIGYQFLYKPVADRELTLAALQSEIDTANGKARGIERDLPRLAKMQQRSLPADIDMARREYEGQLSRMLREAQFSPTSIMIDPRPPETAGVPTIATRKPAYTRLNFVVQARGELINLVDFLAAFYELDLLHAVKKITVQKLATSRGADSRLNEVEVNLTVEALVMDTAEKRKTLMPAEKTGMSVLATPKRDYGAIAGKDVFFGSPPPPPQVTQQTETKIPEFDLSPYVRLTSVTRSEMWTPEEQTALSLVGGGLAITAPDPGRVTATIFDFLHRHEFEIEAMPDGPPRSQGYYYIGDRKRKMIGSPYLSLGEESDGSRKFYRIIRFEGEDLLLQQIDPRGLGVRQLGTLLGGGGYLPAFPEPVMRWHVGDLLQDASTLSNREARSWVRPAPVSTRSRGL</sequence>